<dbReference type="InterPro" id="IPR051448">
    <property type="entry name" value="CdaR-like_regulators"/>
</dbReference>
<gene>
    <name evidence="2" type="ORF">HD597_008065</name>
</gene>
<dbReference type="PANTHER" id="PTHR33744:SF1">
    <property type="entry name" value="DNA-BINDING TRANSCRIPTIONAL ACTIVATOR ADER"/>
    <property type="match status" value="1"/>
</dbReference>
<feature type="domain" description="PucR C-terminal helix-turn-helix" evidence="1">
    <location>
        <begin position="287"/>
        <end position="332"/>
    </location>
</feature>
<proteinExistence type="predicted"/>
<dbReference type="Pfam" id="PF13556">
    <property type="entry name" value="HTH_30"/>
    <property type="match status" value="1"/>
</dbReference>
<dbReference type="Gene3D" id="1.10.10.2840">
    <property type="entry name" value="PucR C-terminal helix-turn-helix domain"/>
    <property type="match status" value="1"/>
</dbReference>
<keyword evidence="3" id="KW-1185">Reference proteome</keyword>
<dbReference type="EMBL" id="JAMZEB010000002">
    <property type="protein sequence ID" value="MCP2361045.1"/>
    <property type="molecule type" value="Genomic_DNA"/>
</dbReference>
<dbReference type="InterPro" id="IPR025736">
    <property type="entry name" value="PucR_C-HTH_dom"/>
</dbReference>
<evidence type="ECO:0000313" key="2">
    <source>
        <dbReference type="EMBL" id="MCP2361045.1"/>
    </source>
</evidence>
<comment type="caution">
    <text evidence="2">The sequence shown here is derived from an EMBL/GenBank/DDBJ whole genome shotgun (WGS) entry which is preliminary data.</text>
</comment>
<evidence type="ECO:0000259" key="1">
    <source>
        <dbReference type="Pfam" id="PF13556"/>
    </source>
</evidence>
<evidence type="ECO:0000313" key="3">
    <source>
        <dbReference type="Proteomes" id="UP001139648"/>
    </source>
</evidence>
<dbReference type="PANTHER" id="PTHR33744">
    <property type="entry name" value="CARBOHYDRATE DIACID REGULATOR"/>
    <property type="match status" value="1"/>
</dbReference>
<dbReference type="InterPro" id="IPR042070">
    <property type="entry name" value="PucR_C-HTH_sf"/>
</dbReference>
<protein>
    <recommendedName>
        <fullName evidence="1">PucR C-terminal helix-turn-helix domain-containing protein</fullName>
    </recommendedName>
</protein>
<sequence>MQGLLLRLSTLDADAESAVRVIAYFDSLLRDHVSVPVLLKATARLTQCPVGLLDAATGRRTRVRADGSADTPAVPSSARELSSGLGAVWMEREGPAHGLDEIVLERYAAAAEVTLERAAALARTGQDPALVELVLSDGTGEAERARALRLLGLDPATPLQALAIALPDQGLAAGLRAMGHHVRAATIGDTAAVLVATPLEAGLPGISRAGIGPEVPGARAAESWAGARTALRFTGPHDRVLRWSELGALALFADLPEQAIAGLPDVRAMSRLGEESLLAVRSLCLAGSIRGAAQAVHLHHSSLAARIARAESALGFSLGDQPGRMRAHLALALVRLLANRTESPG</sequence>
<dbReference type="AlphaFoldDB" id="A0A9X2K641"/>
<reference evidence="2" key="1">
    <citation type="submission" date="2022-06" db="EMBL/GenBank/DDBJ databases">
        <title>Sequencing the genomes of 1000 actinobacteria strains.</title>
        <authorList>
            <person name="Klenk H.-P."/>
        </authorList>
    </citation>
    <scope>NUCLEOTIDE SEQUENCE</scope>
    <source>
        <strain evidence="2">DSM 46694</strain>
    </source>
</reference>
<accession>A0A9X2K641</accession>
<dbReference type="RefSeq" id="WP_253749497.1">
    <property type="nucleotide sequence ID" value="NZ_BAABKA010000108.1"/>
</dbReference>
<dbReference type="Proteomes" id="UP001139648">
    <property type="component" value="Unassembled WGS sequence"/>
</dbReference>
<organism evidence="2 3">
    <name type="scientific">Nonomuraea thailandensis</name>
    <dbReference type="NCBI Taxonomy" id="1188745"/>
    <lineage>
        <taxon>Bacteria</taxon>
        <taxon>Bacillati</taxon>
        <taxon>Actinomycetota</taxon>
        <taxon>Actinomycetes</taxon>
        <taxon>Streptosporangiales</taxon>
        <taxon>Streptosporangiaceae</taxon>
        <taxon>Nonomuraea</taxon>
    </lineage>
</organism>
<name>A0A9X2K641_9ACTN</name>